<keyword evidence="2" id="KW-0812">Transmembrane</keyword>
<dbReference type="InterPro" id="IPR008160">
    <property type="entry name" value="Collagen"/>
</dbReference>
<comment type="caution">
    <text evidence="3">The sequence shown here is derived from an EMBL/GenBank/DDBJ whole genome shotgun (WGS) entry which is preliminary data.</text>
</comment>
<gene>
    <name evidence="3" type="primary">scara5</name>
    <name evidence="3" type="ORF">AWC38_SpisGene23299</name>
</gene>
<reference evidence="4" key="1">
    <citation type="journal article" date="2017" name="bioRxiv">
        <title>Comparative analysis of the genomes of Stylophora pistillata and Acropora digitifera provides evidence for extensive differences between species of corals.</title>
        <authorList>
            <person name="Voolstra C.R."/>
            <person name="Li Y."/>
            <person name="Liew Y.J."/>
            <person name="Baumgarten S."/>
            <person name="Zoccola D."/>
            <person name="Flot J.-F."/>
            <person name="Tambutte S."/>
            <person name="Allemand D."/>
            <person name="Aranda M."/>
        </authorList>
    </citation>
    <scope>NUCLEOTIDE SEQUENCE [LARGE SCALE GENOMIC DNA]</scope>
</reference>
<name>A0A2B4R8J0_STYPI</name>
<dbReference type="OrthoDB" id="5978526at2759"/>
<dbReference type="STRING" id="50429.A0A2B4R8J0"/>
<protein>
    <submittedName>
        <fullName evidence="3">Scavenger receptor class A member 5</fullName>
    </submittedName>
</protein>
<keyword evidence="3" id="KW-0675">Receptor</keyword>
<organism evidence="3 4">
    <name type="scientific">Stylophora pistillata</name>
    <name type="common">Smooth cauliflower coral</name>
    <dbReference type="NCBI Taxonomy" id="50429"/>
    <lineage>
        <taxon>Eukaryota</taxon>
        <taxon>Metazoa</taxon>
        <taxon>Cnidaria</taxon>
        <taxon>Anthozoa</taxon>
        <taxon>Hexacorallia</taxon>
        <taxon>Scleractinia</taxon>
        <taxon>Astrocoeniina</taxon>
        <taxon>Pocilloporidae</taxon>
        <taxon>Stylophora</taxon>
    </lineage>
</organism>
<keyword evidence="2" id="KW-1133">Transmembrane helix</keyword>
<feature type="region of interest" description="Disordered" evidence="1">
    <location>
        <begin position="228"/>
        <end position="266"/>
    </location>
</feature>
<evidence type="ECO:0000256" key="1">
    <source>
        <dbReference type="SAM" id="MobiDB-lite"/>
    </source>
</evidence>
<proteinExistence type="predicted"/>
<dbReference type="Pfam" id="PF01391">
    <property type="entry name" value="Collagen"/>
    <property type="match status" value="1"/>
</dbReference>
<evidence type="ECO:0000313" key="4">
    <source>
        <dbReference type="Proteomes" id="UP000225706"/>
    </source>
</evidence>
<keyword evidence="2" id="KW-0472">Membrane</keyword>
<keyword evidence="4" id="KW-1185">Reference proteome</keyword>
<dbReference type="AlphaFoldDB" id="A0A2B4R8J0"/>
<sequence>MMDSKIETGQENTYLEMIYKLEDDSGTYDDIIARNDPPRAKPNVEAQPYKDYATVKHRRLFFIASATAFASLLTALATLVLVVTIMASRSEVSTGCKRLGECGEKHYRAVTNFDCVSVENSTELMVFGEVFVNQREEFMSDVSAGVLGERRVVPEDVVALAVLASLCVCWFVVECVAVTTGAGLMLSETKLEFSFPCGRLYSYRNLFDPDITWPTGFNSSKGDIGPVGPPGLPGYNSTQGSAGPSGLPGPPGVRGLRGPSGYNGTQGPPGLGASSCVFKTSSSPGTRIHSSATQKVEVTEPNTAKRFCSDY</sequence>
<evidence type="ECO:0000313" key="3">
    <source>
        <dbReference type="EMBL" id="PFX12698.1"/>
    </source>
</evidence>
<accession>A0A2B4R8J0</accession>
<evidence type="ECO:0000256" key="2">
    <source>
        <dbReference type="SAM" id="Phobius"/>
    </source>
</evidence>
<dbReference type="Proteomes" id="UP000225706">
    <property type="component" value="Unassembled WGS sequence"/>
</dbReference>
<feature type="transmembrane region" description="Helical" evidence="2">
    <location>
        <begin position="60"/>
        <end position="87"/>
    </location>
</feature>
<dbReference type="EMBL" id="LSMT01001226">
    <property type="protein sequence ID" value="PFX12698.1"/>
    <property type="molecule type" value="Genomic_DNA"/>
</dbReference>